<protein>
    <submittedName>
        <fullName evidence="1">Multiprotein complex assembly protein</fullName>
    </submittedName>
</protein>
<dbReference type="InterPro" id="IPR011990">
    <property type="entry name" value="TPR-like_helical_dom_sf"/>
</dbReference>
<dbReference type="Pfam" id="PF13174">
    <property type="entry name" value="TPR_6"/>
    <property type="match status" value="2"/>
</dbReference>
<proteinExistence type="predicted"/>
<dbReference type="SMART" id="SM00028">
    <property type="entry name" value="TPR"/>
    <property type="match status" value="5"/>
</dbReference>
<dbReference type="PROSITE" id="PS50005">
    <property type="entry name" value="TPR"/>
    <property type="match status" value="1"/>
</dbReference>
<name>A0A381I8V2_CLODI</name>
<accession>A0A381I8V2</accession>
<sequence>MSIILVKDIKQDIESMPRKILDISLIEDNKSDLTFFNIEEEDGDETLKALKQSYVTTNYKEETLLNLQGALNSKSDTTSKELKLESYKRYNNALDLAYKNYITSAINMVNKALEINPKDIDILNLRGLLKLLKCDFAKSFESFYTALCYENNHISRKYVNLISSEDFKTFLGRYNHSIRFINEELNYESIHILENIIEEEPELIEPYVILSLLYDKLGNVKKREGYLDKLKELDKDNPVFEKNEEEKEEEKEDTSKNEEIKKVKRKKSILPYIIVGCVLIGMGIYLIQSKKRIENLNNQISSKEEKLSETDKKLGETSKKLEKTNKELNEVKNKEPEREITVADEEDLYYQALNLKKNKEYEKAIDNFKSIVSSGKTKKYISESIYQLAITNKLLGNKDEAIKYYKKYINTYTKNDQYYDDSYYELGMLYYDNGDLKNAQQTFYSLRSEVPDSMYNNSKIKEILSEK</sequence>
<evidence type="ECO:0000313" key="1">
    <source>
        <dbReference type="EMBL" id="SUY23607.1"/>
    </source>
</evidence>
<dbReference type="Gene3D" id="1.25.40.10">
    <property type="entry name" value="Tetratricopeptide repeat domain"/>
    <property type="match status" value="2"/>
</dbReference>
<dbReference type="InterPro" id="IPR019734">
    <property type="entry name" value="TPR_rpt"/>
</dbReference>
<dbReference type="SUPFAM" id="SSF48452">
    <property type="entry name" value="TPR-like"/>
    <property type="match status" value="2"/>
</dbReference>
<dbReference type="EMBL" id="UFWD01000001">
    <property type="protein sequence ID" value="SUY23607.1"/>
    <property type="molecule type" value="Genomic_DNA"/>
</dbReference>
<reference evidence="1" key="1">
    <citation type="submission" date="2018-06" db="EMBL/GenBank/DDBJ databases">
        <authorList>
            <consortium name="Pathogen Informatics"/>
            <person name="Doyle S."/>
        </authorList>
    </citation>
    <scope>NUCLEOTIDE SEQUENCE</scope>
    <source>
        <strain evidence="1">NCTC13307</strain>
    </source>
</reference>
<dbReference type="AlphaFoldDB" id="A0A381I8V2"/>
<organism evidence="1">
    <name type="scientific">Clostridioides difficile</name>
    <name type="common">Peptoclostridium difficile</name>
    <dbReference type="NCBI Taxonomy" id="1496"/>
    <lineage>
        <taxon>Bacteria</taxon>
        <taxon>Bacillati</taxon>
        <taxon>Bacillota</taxon>
        <taxon>Clostridia</taxon>
        <taxon>Peptostreptococcales</taxon>
        <taxon>Peptostreptococcaceae</taxon>
        <taxon>Clostridioides</taxon>
    </lineage>
</organism>
<gene>
    <name evidence="1" type="ORF">NCTC13307_01813</name>
</gene>